<accession>Q1QNM6</accession>
<evidence type="ECO:0000313" key="2">
    <source>
        <dbReference type="Proteomes" id="UP000001953"/>
    </source>
</evidence>
<dbReference type="HOGENOM" id="CLU_2396650_0_0_5"/>
<dbReference type="STRING" id="323097.Nham_1347"/>
<organism evidence="1 2">
    <name type="scientific">Nitrobacter hamburgensis (strain DSM 10229 / NCIMB 13809 / X14)</name>
    <dbReference type="NCBI Taxonomy" id="323097"/>
    <lineage>
        <taxon>Bacteria</taxon>
        <taxon>Pseudomonadati</taxon>
        <taxon>Pseudomonadota</taxon>
        <taxon>Alphaproteobacteria</taxon>
        <taxon>Hyphomicrobiales</taxon>
        <taxon>Nitrobacteraceae</taxon>
        <taxon>Nitrobacter</taxon>
    </lineage>
</organism>
<name>Q1QNM6_NITHX</name>
<evidence type="ECO:0000313" key="1">
    <source>
        <dbReference type="EMBL" id="ABE62171.1"/>
    </source>
</evidence>
<dbReference type="EMBL" id="CP000319">
    <property type="protein sequence ID" value="ABE62171.1"/>
    <property type="molecule type" value="Genomic_DNA"/>
</dbReference>
<protein>
    <submittedName>
        <fullName evidence="1">Uncharacterized protein</fullName>
    </submittedName>
</protein>
<reference evidence="1 2" key="1">
    <citation type="submission" date="2006-03" db="EMBL/GenBank/DDBJ databases">
        <title>Complete sequence of chromosome of Nitrobacter hamburgensis X14.</title>
        <authorList>
            <consortium name="US DOE Joint Genome Institute"/>
            <person name="Copeland A."/>
            <person name="Lucas S."/>
            <person name="Lapidus A."/>
            <person name="Barry K."/>
            <person name="Detter J.C."/>
            <person name="Glavina del Rio T."/>
            <person name="Hammon N."/>
            <person name="Israni S."/>
            <person name="Dalin E."/>
            <person name="Tice H."/>
            <person name="Pitluck S."/>
            <person name="Chain P."/>
            <person name="Malfatti S."/>
            <person name="Shin M."/>
            <person name="Vergez L."/>
            <person name="Schmutz J."/>
            <person name="Larimer F."/>
            <person name="Land M."/>
            <person name="Hauser L."/>
            <person name="Kyrpides N."/>
            <person name="Ivanova N."/>
            <person name="Ward B."/>
            <person name="Arp D."/>
            <person name="Klotz M."/>
            <person name="Stein L."/>
            <person name="O'Mullan G."/>
            <person name="Starkenburg S."/>
            <person name="Sayavedra L."/>
            <person name="Poret-Peterson A.T."/>
            <person name="Gentry M.E."/>
            <person name="Bruce D."/>
            <person name="Richardson P."/>
        </authorList>
    </citation>
    <scope>NUCLEOTIDE SEQUENCE [LARGE SCALE GENOMIC DNA]</scope>
    <source>
        <strain evidence="2">DSM 10229 / NCIMB 13809 / X14</strain>
    </source>
</reference>
<dbReference type="AlphaFoldDB" id="Q1QNM6"/>
<proteinExistence type="predicted"/>
<dbReference type="KEGG" id="nha:Nham_1347"/>
<gene>
    <name evidence="1" type="ordered locus">Nham_1347</name>
</gene>
<dbReference type="Proteomes" id="UP000001953">
    <property type="component" value="Chromosome"/>
</dbReference>
<keyword evidence="2" id="KW-1185">Reference proteome</keyword>
<sequence>MSVLARGAETKTMSKLIDVYLVQPYERLDRGDFEPWVLVERPTLTSAVESAEGLCRTYGGAVVFSAKADLATGGYSSCKVQRKFGEVPEDPML</sequence>